<gene>
    <name evidence="1" type="ORF">GKC49_09260</name>
</gene>
<name>A0A7X2SVR2_ENTAG</name>
<reference evidence="1 2" key="1">
    <citation type="submission" date="2019-11" db="EMBL/GenBank/DDBJ databases">
        <title>Draft Genome Sequence of Plant Growth-Promoting Rhizosphere-Associated Bacteria.</title>
        <authorList>
            <person name="Vasilyev I.Y."/>
            <person name="Radchenko V."/>
            <person name="Ilnitskaya E.V."/>
        </authorList>
    </citation>
    <scope>NUCLEOTIDE SEQUENCE [LARGE SCALE GENOMIC DNA]</scope>
    <source>
        <strain evidence="1 2">VRA_MhP_f</strain>
    </source>
</reference>
<comment type="caution">
    <text evidence="1">The sequence shown here is derived from an EMBL/GenBank/DDBJ whole genome shotgun (WGS) entry which is preliminary data.</text>
</comment>
<dbReference type="RefSeq" id="WP_263056618.1">
    <property type="nucleotide sequence ID" value="NZ_JANZKK010000007.1"/>
</dbReference>
<dbReference type="EMBL" id="WKLC01000316">
    <property type="protein sequence ID" value="MSE15319.1"/>
    <property type="molecule type" value="Genomic_DNA"/>
</dbReference>
<accession>A0A7X2SVR2</accession>
<evidence type="ECO:0008006" key="3">
    <source>
        <dbReference type="Google" id="ProtNLM"/>
    </source>
</evidence>
<evidence type="ECO:0000313" key="2">
    <source>
        <dbReference type="Proteomes" id="UP000461948"/>
    </source>
</evidence>
<organism evidence="1 2">
    <name type="scientific">Enterobacter agglomerans</name>
    <name type="common">Erwinia herbicola</name>
    <name type="synonym">Pantoea agglomerans</name>
    <dbReference type="NCBI Taxonomy" id="549"/>
    <lineage>
        <taxon>Bacteria</taxon>
        <taxon>Pseudomonadati</taxon>
        <taxon>Pseudomonadota</taxon>
        <taxon>Gammaproteobacteria</taxon>
        <taxon>Enterobacterales</taxon>
        <taxon>Erwiniaceae</taxon>
        <taxon>Pantoea</taxon>
        <taxon>Pantoea agglomerans group</taxon>
    </lineage>
</organism>
<proteinExistence type="predicted"/>
<protein>
    <recommendedName>
        <fullName evidence="3">PepSY domain-containing protein</fullName>
    </recommendedName>
</protein>
<evidence type="ECO:0000313" key="1">
    <source>
        <dbReference type="EMBL" id="MSE15319.1"/>
    </source>
</evidence>
<sequence length="88" mass="10065">MINLEDAKNAARDYASRHKVGWSEKFTFIKTAFYDGVECYIVETSSEDVENKSWIEIETSTPVNIYVDMKTGKCFGHQFGNRGFNKGI</sequence>
<dbReference type="Proteomes" id="UP000461948">
    <property type="component" value="Unassembled WGS sequence"/>
</dbReference>
<dbReference type="AlphaFoldDB" id="A0A7X2SVR2"/>